<dbReference type="AlphaFoldDB" id="A0A151N2Y4"/>
<evidence type="ECO:0000256" key="2">
    <source>
        <dbReference type="ARBA" id="ARBA00023242"/>
    </source>
</evidence>
<evidence type="ECO:0000256" key="1">
    <source>
        <dbReference type="ARBA" id="ARBA00004123"/>
    </source>
</evidence>
<dbReference type="Proteomes" id="UP000050525">
    <property type="component" value="Unassembled WGS sequence"/>
</dbReference>
<feature type="region of interest" description="Disordered" evidence="3">
    <location>
        <begin position="1"/>
        <end position="70"/>
    </location>
</feature>
<comment type="caution">
    <text evidence="5">The sequence shown here is derived from an EMBL/GenBank/DDBJ whole genome shotgun (WGS) entry which is preliminary data.</text>
</comment>
<comment type="subcellular location">
    <subcellularLocation>
        <location evidence="1">Nucleus</location>
    </subcellularLocation>
</comment>
<dbReference type="PANTHER" id="PTHR45975:SF2">
    <property type="entry name" value="NUCLEOSOME-REMODELING FACTOR SUBUNIT BPTF"/>
    <property type="match status" value="1"/>
</dbReference>
<evidence type="ECO:0000313" key="6">
    <source>
        <dbReference type="Proteomes" id="UP000050525"/>
    </source>
</evidence>
<gene>
    <name evidence="5" type="ORF">Y1Q_0016368</name>
</gene>
<evidence type="ECO:0000313" key="5">
    <source>
        <dbReference type="EMBL" id="KYO30975.1"/>
    </source>
</evidence>
<keyword evidence="2" id="KW-0539">Nucleus</keyword>
<feature type="compositionally biased region" description="Basic residues" evidence="3">
    <location>
        <begin position="43"/>
        <end position="53"/>
    </location>
</feature>
<dbReference type="PROSITE" id="PS50827">
    <property type="entry name" value="DDT"/>
    <property type="match status" value="1"/>
</dbReference>
<proteinExistence type="predicted"/>
<dbReference type="STRING" id="8496.A0A151N2Y4"/>
<dbReference type="GO" id="GO:0006357">
    <property type="term" value="P:regulation of transcription by RNA polymerase II"/>
    <property type="evidence" value="ECO:0007669"/>
    <property type="project" value="InterPro"/>
</dbReference>
<evidence type="ECO:0000256" key="3">
    <source>
        <dbReference type="SAM" id="MobiDB-lite"/>
    </source>
</evidence>
<evidence type="ECO:0000259" key="4">
    <source>
        <dbReference type="PROSITE" id="PS50827"/>
    </source>
</evidence>
<feature type="compositionally biased region" description="Acidic residues" evidence="3">
    <location>
        <begin position="1"/>
        <end position="24"/>
    </location>
</feature>
<dbReference type="Pfam" id="PF02791">
    <property type="entry name" value="DDT"/>
    <property type="match status" value="1"/>
</dbReference>
<dbReference type="GO" id="GO:0000978">
    <property type="term" value="F:RNA polymerase II cis-regulatory region sequence-specific DNA binding"/>
    <property type="evidence" value="ECO:0007669"/>
    <property type="project" value="TreeGrafter"/>
</dbReference>
<feature type="domain" description="DDT" evidence="4">
    <location>
        <begin position="78"/>
        <end position="114"/>
    </location>
</feature>
<dbReference type="InterPro" id="IPR018501">
    <property type="entry name" value="DDT_dom"/>
</dbReference>
<protein>
    <recommendedName>
        <fullName evidence="4">DDT domain-containing protein</fullName>
    </recommendedName>
</protein>
<organism evidence="5 6">
    <name type="scientific">Alligator mississippiensis</name>
    <name type="common">American alligator</name>
    <dbReference type="NCBI Taxonomy" id="8496"/>
    <lineage>
        <taxon>Eukaryota</taxon>
        <taxon>Metazoa</taxon>
        <taxon>Chordata</taxon>
        <taxon>Craniata</taxon>
        <taxon>Vertebrata</taxon>
        <taxon>Euteleostomi</taxon>
        <taxon>Archelosauria</taxon>
        <taxon>Archosauria</taxon>
        <taxon>Crocodylia</taxon>
        <taxon>Alligatoridae</taxon>
        <taxon>Alligatorinae</taxon>
        <taxon>Alligator</taxon>
    </lineage>
</organism>
<name>A0A151N2Y4_ALLMI</name>
<dbReference type="PANTHER" id="PTHR45975">
    <property type="entry name" value="NUCLEOSOME-REMODELING FACTOR SUBUNIT BPTF"/>
    <property type="match status" value="1"/>
</dbReference>
<dbReference type="GO" id="GO:0016589">
    <property type="term" value="C:NURF complex"/>
    <property type="evidence" value="ECO:0007669"/>
    <property type="project" value="InterPro"/>
</dbReference>
<accession>A0A151N2Y4</accession>
<dbReference type="EMBL" id="AKHW03004113">
    <property type="protein sequence ID" value="KYO30975.1"/>
    <property type="molecule type" value="Genomic_DNA"/>
</dbReference>
<sequence>MEEDEDEDDDDSDYPEEMEDEDDASYCTESSFRSHSTYSSTPGRRRQRVHRPRSPILEEKDVPSLEFPKSSEDLMVPNEHIMNVIAIYEVLRNFGTVLRLSPFRFEDFCAALME</sequence>
<feature type="compositionally biased region" description="Low complexity" evidence="3">
    <location>
        <begin position="28"/>
        <end position="41"/>
    </location>
</feature>
<dbReference type="InterPro" id="IPR038028">
    <property type="entry name" value="BPTF"/>
</dbReference>
<reference evidence="5 6" key="1">
    <citation type="journal article" date="2012" name="Genome Biol.">
        <title>Sequencing three crocodilian genomes to illuminate the evolution of archosaurs and amniotes.</title>
        <authorList>
            <person name="St John J.A."/>
            <person name="Braun E.L."/>
            <person name="Isberg S.R."/>
            <person name="Miles L.G."/>
            <person name="Chong A.Y."/>
            <person name="Gongora J."/>
            <person name="Dalzell P."/>
            <person name="Moran C."/>
            <person name="Bed'hom B."/>
            <person name="Abzhanov A."/>
            <person name="Burgess S.C."/>
            <person name="Cooksey A.M."/>
            <person name="Castoe T.A."/>
            <person name="Crawford N.G."/>
            <person name="Densmore L.D."/>
            <person name="Drew J.C."/>
            <person name="Edwards S.V."/>
            <person name="Faircloth B.C."/>
            <person name="Fujita M.K."/>
            <person name="Greenwold M.J."/>
            <person name="Hoffmann F.G."/>
            <person name="Howard J.M."/>
            <person name="Iguchi T."/>
            <person name="Janes D.E."/>
            <person name="Khan S.Y."/>
            <person name="Kohno S."/>
            <person name="de Koning A.J."/>
            <person name="Lance S.L."/>
            <person name="McCarthy F.M."/>
            <person name="McCormack J.E."/>
            <person name="Merchant M.E."/>
            <person name="Peterson D.G."/>
            <person name="Pollock D.D."/>
            <person name="Pourmand N."/>
            <person name="Raney B.J."/>
            <person name="Roessler K.A."/>
            <person name="Sanford J.R."/>
            <person name="Sawyer R.H."/>
            <person name="Schmidt C.J."/>
            <person name="Triplett E.W."/>
            <person name="Tuberville T.D."/>
            <person name="Venegas-Anaya M."/>
            <person name="Howard J.T."/>
            <person name="Jarvis E.D."/>
            <person name="Guillette L.J.Jr."/>
            <person name="Glenn T.C."/>
            <person name="Green R.E."/>
            <person name="Ray D.A."/>
        </authorList>
    </citation>
    <scope>NUCLEOTIDE SEQUENCE [LARGE SCALE GENOMIC DNA]</scope>
    <source>
        <strain evidence="5">KSC_2009_1</strain>
    </source>
</reference>
<keyword evidence="6" id="KW-1185">Reference proteome</keyword>